<dbReference type="AlphaFoldDB" id="A0A2Y9TUF4"/>
<evidence type="ECO:0000313" key="2">
    <source>
        <dbReference type="EMBL" id="AWH87262.1"/>
    </source>
</evidence>
<keyword evidence="3" id="KW-1185">Reference proteome</keyword>
<reference evidence="2 3" key="1">
    <citation type="journal article" date="2019" name="Int. J. Syst. Evol. Microbiol.">
        <title>Limnobaculum parvum gen. nov., sp. nov., isolated from a freshwater lake.</title>
        <authorList>
            <person name="Baek C."/>
            <person name="Shin S.K."/>
            <person name="Yi H."/>
        </authorList>
    </citation>
    <scope>NUCLEOTIDE SEQUENCE [LARGE SCALE GENOMIC DNA]</scope>
    <source>
        <strain evidence="2 3">HYN0051</strain>
    </source>
</reference>
<feature type="region of interest" description="Disordered" evidence="1">
    <location>
        <begin position="13"/>
        <end position="38"/>
    </location>
</feature>
<name>A0A2Y9TUF4_9GAMM</name>
<feature type="compositionally biased region" description="Basic and acidic residues" evidence="1">
    <location>
        <begin position="13"/>
        <end position="30"/>
    </location>
</feature>
<organism evidence="2 3">
    <name type="scientific">Limnobaculum parvum</name>
    <dbReference type="NCBI Taxonomy" id="2172103"/>
    <lineage>
        <taxon>Bacteria</taxon>
        <taxon>Pseudomonadati</taxon>
        <taxon>Pseudomonadota</taxon>
        <taxon>Gammaproteobacteria</taxon>
        <taxon>Enterobacterales</taxon>
        <taxon>Budviciaceae</taxon>
        <taxon>Limnobaculum</taxon>
    </lineage>
</organism>
<evidence type="ECO:0000256" key="1">
    <source>
        <dbReference type="SAM" id="MobiDB-lite"/>
    </source>
</evidence>
<dbReference type="KEGG" id="lpv:HYN51_01025"/>
<gene>
    <name evidence="2" type="ORF">HYN51_01025</name>
</gene>
<proteinExistence type="predicted"/>
<dbReference type="EMBL" id="CP029185">
    <property type="protein sequence ID" value="AWH87262.1"/>
    <property type="molecule type" value="Genomic_DNA"/>
</dbReference>
<sequence>MYFVEWAMWREATADEESRKESLEFDKKSGGDGAQLPVEVFTADYTQPSVSDNPRPFGPY</sequence>
<protein>
    <submittedName>
        <fullName evidence="2">Uncharacterized protein</fullName>
    </submittedName>
</protein>
<dbReference type="RefSeq" id="WP_108899351.1">
    <property type="nucleotide sequence ID" value="NZ_CP029185.2"/>
</dbReference>
<evidence type="ECO:0000313" key="3">
    <source>
        <dbReference type="Proteomes" id="UP000244908"/>
    </source>
</evidence>
<dbReference type="Proteomes" id="UP000244908">
    <property type="component" value="Chromosome"/>
</dbReference>
<accession>A0A2Y9TUF4</accession>